<dbReference type="Proteomes" id="UP000037460">
    <property type="component" value="Unassembled WGS sequence"/>
</dbReference>
<dbReference type="SUPFAM" id="SSF52058">
    <property type="entry name" value="L domain-like"/>
    <property type="match status" value="1"/>
</dbReference>
<dbReference type="EMBL" id="JWZX01000590">
    <property type="protein sequence ID" value="KOO40349.1"/>
    <property type="molecule type" value="Genomic_DNA"/>
</dbReference>
<dbReference type="PANTHER" id="PTHR45661:SF3">
    <property type="entry name" value="IG-LIKE DOMAIN-CONTAINING PROTEIN"/>
    <property type="match status" value="1"/>
</dbReference>
<evidence type="ECO:0000256" key="1">
    <source>
        <dbReference type="SAM" id="MobiDB-lite"/>
    </source>
</evidence>
<name>A0A0M0KNF5_9EUKA</name>
<comment type="caution">
    <text evidence="2">The sequence shown here is derived from an EMBL/GenBank/DDBJ whole genome shotgun (WGS) entry which is preliminary data.</text>
</comment>
<dbReference type="AlphaFoldDB" id="A0A0M0KNF5"/>
<keyword evidence="3" id="KW-1185">Reference proteome</keyword>
<organism evidence="2 3">
    <name type="scientific">Chrysochromulina tobinii</name>
    <dbReference type="NCBI Taxonomy" id="1460289"/>
    <lineage>
        <taxon>Eukaryota</taxon>
        <taxon>Haptista</taxon>
        <taxon>Haptophyta</taxon>
        <taxon>Prymnesiophyceae</taxon>
        <taxon>Prymnesiales</taxon>
        <taxon>Chrysochromulinaceae</taxon>
        <taxon>Chrysochromulina</taxon>
    </lineage>
</organism>
<dbReference type="Gene3D" id="3.80.10.10">
    <property type="entry name" value="Ribonuclease Inhibitor"/>
    <property type="match status" value="2"/>
</dbReference>
<proteinExistence type="predicted"/>
<feature type="compositionally biased region" description="Low complexity" evidence="1">
    <location>
        <begin position="164"/>
        <end position="173"/>
    </location>
</feature>
<sequence length="551" mass="55941">MKRHRDGVVDGGEDIVVGGDGDDVRVQSAEGEEVAWSRLAAARSAALANWVSDTGGAEGAFATPVPAAALRTLSRVAEGGAEEGGALEGCSLAQLAQLLHGAHFLDVDVELRRLLSRTLCTGHLAGKSGPELGRLLGVVSDFPTEAEREAATEEPLYTQDAQHDATAPGAADAPTPPAPMCWLSTQLVNEDALEDALADADVLTLRALKGVTELDLSDSRAAGRLIADAADASHWLPNLAKVTGLGGFEVDVAALRRVASSGEDSYPMAGVRACIRGEGEAPMEVLLAACALRDGEARVPPCAFCGDRSMMSIALPAGLTSLGAYTFAGCSSMMSITLPAGLTSLGEGAFFKCSSMTSIALPAGLTSLGEGAFFNCSSMTSIALPAGLTSLGVRAFAGCSSLMSIELPAGLTSLGVFAFAGCSSMTSITLPAGLTSIGDHAFQNCSSMTSIALPAGLTSLGKSAFAGCSSLTSIKLPTGLTSLGFFTFFGCSSLTSITLPAGLTSLGEGAFQNCSSLTSIELPAGFDDSILRSAGVPPSAIMRLAQAVDVD</sequence>
<evidence type="ECO:0000313" key="3">
    <source>
        <dbReference type="Proteomes" id="UP000037460"/>
    </source>
</evidence>
<evidence type="ECO:0000313" key="2">
    <source>
        <dbReference type="EMBL" id="KOO40349.1"/>
    </source>
</evidence>
<dbReference type="PANTHER" id="PTHR45661">
    <property type="entry name" value="SURFACE ANTIGEN"/>
    <property type="match status" value="1"/>
</dbReference>
<dbReference type="Pfam" id="PF13306">
    <property type="entry name" value="LRR_5"/>
    <property type="match status" value="1"/>
</dbReference>
<feature type="region of interest" description="Disordered" evidence="1">
    <location>
        <begin position="147"/>
        <end position="174"/>
    </location>
</feature>
<protein>
    <submittedName>
        <fullName evidence="2">Surface antigen-like protein</fullName>
    </submittedName>
</protein>
<accession>A0A0M0KNF5</accession>
<dbReference type="InterPro" id="IPR032675">
    <property type="entry name" value="LRR_dom_sf"/>
</dbReference>
<dbReference type="InterPro" id="IPR026906">
    <property type="entry name" value="LRR_5"/>
</dbReference>
<gene>
    <name evidence="2" type="ORF">Ctob_015007</name>
</gene>
<dbReference type="InterPro" id="IPR053139">
    <property type="entry name" value="Surface_bspA-like"/>
</dbReference>
<reference evidence="3" key="1">
    <citation type="journal article" date="2015" name="PLoS Genet.">
        <title>Genome Sequence and Transcriptome Analyses of Chrysochromulina tobin: Metabolic Tools for Enhanced Algal Fitness in the Prominent Order Prymnesiales (Haptophyceae).</title>
        <authorList>
            <person name="Hovde B.T."/>
            <person name="Deodato C.R."/>
            <person name="Hunsperger H.M."/>
            <person name="Ryken S.A."/>
            <person name="Yost W."/>
            <person name="Jha R.K."/>
            <person name="Patterson J."/>
            <person name="Monnat R.J. Jr."/>
            <person name="Barlow S.B."/>
            <person name="Starkenburg S.R."/>
            <person name="Cattolico R.A."/>
        </authorList>
    </citation>
    <scope>NUCLEOTIDE SEQUENCE</scope>
    <source>
        <strain evidence="3">CCMP291</strain>
    </source>
</reference>